<evidence type="ECO:0000313" key="2">
    <source>
        <dbReference type="EMBL" id="KAE9025853.1"/>
    </source>
</evidence>
<accession>A0A6A3FSV7</accession>
<evidence type="ECO:0000313" key="4">
    <source>
        <dbReference type="EMBL" id="KAE9133202.1"/>
    </source>
</evidence>
<evidence type="ECO:0000313" key="3">
    <source>
        <dbReference type="EMBL" id="KAE9132609.1"/>
    </source>
</evidence>
<evidence type="ECO:0000313" key="9">
    <source>
        <dbReference type="EMBL" id="KAE9325199.1"/>
    </source>
</evidence>
<reference evidence="11 12" key="1">
    <citation type="submission" date="2018-08" db="EMBL/GenBank/DDBJ databases">
        <title>Genomic investigation of the strawberry pathogen Phytophthora fragariae indicates pathogenicity is determined by transcriptional variation in three key races.</title>
        <authorList>
            <person name="Adams T.M."/>
            <person name="Armitage A.D."/>
            <person name="Sobczyk M.K."/>
            <person name="Bates H.J."/>
            <person name="Dunwell J.M."/>
            <person name="Nellist C.F."/>
            <person name="Harrison R.J."/>
        </authorList>
    </citation>
    <scope>NUCLEOTIDE SEQUENCE [LARGE SCALE GENOMIC DNA]</scope>
    <source>
        <strain evidence="9 13">A4</strain>
        <strain evidence="8 14">BC-1</strain>
        <strain evidence="7 18">BC-23</strain>
        <strain evidence="6 12">NOV-27</strain>
        <strain evidence="5 15">NOV-5</strain>
        <strain evidence="3 16">NOV-71</strain>
        <strain evidence="10 19">NOV-77</strain>
        <strain evidence="1 11">NOV-9</strain>
        <strain evidence="4 20">ONT-3</strain>
        <strain evidence="2 17">SCRP245</strain>
    </source>
</reference>
<dbReference type="EMBL" id="QXGF01000089">
    <property type="protein sequence ID" value="KAE8947160.1"/>
    <property type="molecule type" value="Genomic_DNA"/>
</dbReference>
<evidence type="ECO:0000313" key="7">
    <source>
        <dbReference type="EMBL" id="KAE9251231.1"/>
    </source>
</evidence>
<evidence type="ECO:0000313" key="20">
    <source>
        <dbReference type="Proteomes" id="UP000488956"/>
    </source>
</evidence>
<dbReference type="Proteomes" id="UP000476176">
    <property type="component" value="Unassembled WGS sequence"/>
</dbReference>
<evidence type="ECO:0000313" key="17">
    <source>
        <dbReference type="Proteomes" id="UP000460718"/>
    </source>
</evidence>
<dbReference type="EMBL" id="QXGB01000113">
    <property type="protein sequence ID" value="KAE9229804.1"/>
    <property type="molecule type" value="Genomic_DNA"/>
</dbReference>
<protein>
    <recommendedName>
        <fullName evidence="21">DDE-1 domain-containing protein</fullName>
    </recommendedName>
</protein>
<dbReference type="Proteomes" id="UP000486351">
    <property type="component" value="Unassembled WGS sequence"/>
</dbReference>
<evidence type="ECO:0000313" key="8">
    <source>
        <dbReference type="EMBL" id="KAE9252650.1"/>
    </source>
</evidence>
<evidence type="ECO:0000313" key="12">
    <source>
        <dbReference type="Proteomes" id="UP000433483"/>
    </source>
</evidence>
<dbReference type="OrthoDB" id="10311443at2759"/>
<dbReference type="Proteomes" id="UP000440732">
    <property type="component" value="Unassembled WGS sequence"/>
</dbReference>
<organism evidence="1 11">
    <name type="scientific">Phytophthora fragariae</name>
    <dbReference type="NCBI Taxonomy" id="53985"/>
    <lineage>
        <taxon>Eukaryota</taxon>
        <taxon>Sar</taxon>
        <taxon>Stramenopiles</taxon>
        <taxon>Oomycota</taxon>
        <taxon>Peronosporomycetes</taxon>
        <taxon>Peronosporales</taxon>
        <taxon>Peronosporaceae</taxon>
        <taxon>Phytophthora</taxon>
    </lineage>
</organism>
<dbReference type="EMBL" id="QXGC01000074">
    <property type="protein sequence ID" value="KAE9251231.1"/>
    <property type="molecule type" value="Genomic_DNA"/>
</dbReference>
<evidence type="ECO:0000313" key="6">
    <source>
        <dbReference type="EMBL" id="KAE9229804.1"/>
    </source>
</evidence>
<evidence type="ECO:0000313" key="11">
    <source>
        <dbReference type="Proteomes" id="UP000429523"/>
    </source>
</evidence>
<dbReference type="AlphaFoldDB" id="A0A6A3FSV7"/>
<dbReference type="EMBL" id="QXFZ01000111">
    <property type="protein sequence ID" value="KAE9132609.1"/>
    <property type="molecule type" value="Genomic_DNA"/>
</dbReference>
<dbReference type="EMBL" id="QXFY01000041">
    <property type="protein sequence ID" value="KAE9360816.1"/>
    <property type="molecule type" value="Genomic_DNA"/>
</dbReference>
<comment type="caution">
    <text evidence="1">The sequence shown here is derived from an EMBL/GenBank/DDBJ whole genome shotgun (WGS) entry which is preliminary data.</text>
</comment>
<dbReference type="Proteomes" id="UP000488956">
    <property type="component" value="Unassembled WGS sequence"/>
</dbReference>
<dbReference type="Proteomes" id="UP000433483">
    <property type="component" value="Unassembled WGS sequence"/>
</dbReference>
<evidence type="ECO:0000313" key="19">
    <source>
        <dbReference type="Proteomes" id="UP000486351"/>
    </source>
</evidence>
<evidence type="ECO:0000313" key="1">
    <source>
        <dbReference type="EMBL" id="KAE8947160.1"/>
    </source>
</evidence>
<evidence type="ECO:0000313" key="13">
    <source>
        <dbReference type="Proteomes" id="UP000437068"/>
    </source>
</evidence>
<evidence type="ECO:0000313" key="18">
    <source>
        <dbReference type="Proteomes" id="UP000476176"/>
    </source>
</evidence>
<dbReference type="Proteomes" id="UP000429523">
    <property type="component" value="Unassembled WGS sequence"/>
</dbReference>
<dbReference type="EMBL" id="QXGA01000089">
    <property type="protein sequence ID" value="KAE9152874.1"/>
    <property type="molecule type" value="Genomic_DNA"/>
</dbReference>
<proteinExistence type="predicted"/>
<evidence type="ECO:0008006" key="21">
    <source>
        <dbReference type="Google" id="ProtNLM"/>
    </source>
</evidence>
<evidence type="ECO:0000313" key="15">
    <source>
        <dbReference type="Proteomes" id="UP000440732"/>
    </source>
</evidence>
<dbReference type="EMBL" id="QXGD01000108">
    <property type="protein sequence ID" value="KAE9252650.1"/>
    <property type="molecule type" value="Genomic_DNA"/>
</dbReference>
<name>A0A6A3FSV7_9STRA</name>
<dbReference type="Proteomes" id="UP000437068">
    <property type="component" value="Unassembled WGS sequence"/>
</dbReference>
<evidence type="ECO:0000313" key="14">
    <source>
        <dbReference type="Proteomes" id="UP000440367"/>
    </source>
</evidence>
<sequence>MARWIIAVWDDMPPYTIRNGFRKADFIDRENASQTELHVPQEADKDDDVVALLEESGLLDLDVGVIDSDDDFDL</sequence>
<evidence type="ECO:0000313" key="10">
    <source>
        <dbReference type="EMBL" id="KAE9360816.1"/>
    </source>
</evidence>
<dbReference type="EMBL" id="QXFW01000088">
    <property type="protein sequence ID" value="KAE9025853.1"/>
    <property type="molecule type" value="Genomic_DNA"/>
</dbReference>
<dbReference type="Proteomes" id="UP000440367">
    <property type="component" value="Unassembled WGS sequence"/>
</dbReference>
<keyword evidence="12" id="KW-1185">Reference proteome</keyword>
<dbReference type="Proteomes" id="UP000441208">
    <property type="component" value="Unassembled WGS sequence"/>
</dbReference>
<gene>
    <name evidence="9" type="ORF">PF001_g3070</name>
    <name evidence="8" type="ORF">PF002_g3711</name>
    <name evidence="7" type="ORF">PF004_g2585</name>
    <name evidence="6" type="ORF">PF005_g3739</name>
    <name evidence="5" type="ORF">PF006_g2964</name>
    <name evidence="3" type="ORF">PF007_g3672</name>
    <name evidence="10" type="ORF">PF008_g1621</name>
    <name evidence="1" type="ORF">PF009_g3233</name>
    <name evidence="4" type="ORF">PF010_g2910</name>
    <name evidence="2" type="ORF">PF011_g2851</name>
</gene>
<dbReference type="EMBL" id="QXGE01000093">
    <property type="protein sequence ID" value="KAE9325199.1"/>
    <property type="molecule type" value="Genomic_DNA"/>
</dbReference>
<dbReference type="EMBL" id="QXFX01000084">
    <property type="protein sequence ID" value="KAE9133202.1"/>
    <property type="molecule type" value="Genomic_DNA"/>
</dbReference>
<evidence type="ECO:0000313" key="16">
    <source>
        <dbReference type="Proteomes" id="UP000441208"/>
    </source>
</evidence>
<evidence type="ECO:0000313" key="5">
    <source>
        <dbReference type="EMBL" id="KAE9152874.1"/>
    </source>
</evidence>
<dbReference type="Proteomes" id="UP000460718">
    <property type="component" value="Unassembled WGS sequence"/>
</dbReference>